<dbReference type="OrthoDB" id="2367075at2759"/>
<dbReference type="Proteomes" id="UP000054270">
    <property type="component" value="Unassembled WGS sequence"/>
</dbReference>
<dbReference type="STRING" id="945553.A0A0D2QAW1"/>
<dbReference type="EMBL" id="KN817520">
    <property type="protein sequence ID" value="KJA28780.1"/>
    <property type="molecule type" value="Genomic_DNA"/>
</dbReference>
<sequence length="281" mass="31162">MTVAIVEPVAVESPVSTMIPPSPEAAKAQSAIADAEGPPRSHSNSTSSNGKRSPTEHSTRPRRHKQWYMWDGNIVIQVENTLFRLKLSTLHENSPIFRNIVPPIKSGSLPVVGFNDRRPLLLYEVSQVDFVRLLPMLYPSEASTEAKSTHTAAELFSILKLATNFQMEGVRHAAMLQVLALPMDPVRRIALWEEFHLDADLLLPAFATLCQRSEPLTLPMTMALGIRTFTKVAAARDLYRQRVGCCACRQSLSEEESQAIAEKVVSVVFAKAPPPIERPML</sequence>
<feature type="compositionally biased region" description="Polar residues" evidence="1">
    <location>
        <begin position="41"/>
        <end position="52"/>
    </location>
</feature>
<reference evidence="3" key="1">
    <citation type="submission" date="2014-04" db="EMBL/GenBank/DDBJ databases">
        <title>Evolutionary Origins and Diversification of the Mycorrhizal Mutualists.</title>
        <authorList>
            <consortium name="DOE Joint Genome Institute"/>
            <consortium name="Mycorrhizal Genomics Consortium"/>
            <person name="Kohler A."/>
            <person name="Kuo A."/>
            <person name="Nagy L.G."/>
            <person name="Floudas D."/>
            <person name="Copeland A."/>
            <person name="Barry K.W."/>
            <person name="Cichocki N."/>
            <person name="Veneault-Fourrey C."/>
            <person name="LaButti K."/>
            <person name="Lindquist E.A."/>
            <person name="Lipzen A."/>
            <person name="Lundell T."/>
            <person name="Morin E."/>
            <person name="Murat C."/>
            <person name="Riley R."/>
            <person name="Ohm R."/>
            <person name="Sun H."/>
            <person name="Tunlid A."/>
            <person name="Henrissat B."/>
            <person name="Grigoriev I.V."/>
            <person name="Hibbett D.S."/>
            <person name="Martin F."/>
        </authorList>
    </citation>
    <scope>NUCLEOTIDE SEQUENCE [LARGE SCALE GENOMIC DNA]</scope>
    <source>
        <strain evidence="3">FD-334 SS-4</strain>
    </source>
</reference>
<proteinExistence type="predicted"/>
<protein>
    <recommendedName>
        <fullName evidence="4">BTB domain-containing protein</fullName>
    </recommendedName>
</protein>
<evidence type="ECO:0000313" key="2">
    <source>
        <dbReference type="EMBL" id="KJA28780.1"/>
    </source>
</evidence>
<evidence type="ECO:0000256" key="1">
    <source>
        <dbReference type="SAM" id="MobiDB-lite"/>
    </source>
</evidence>
<evidence type="ECO:0000313" key="3">
    <source>
        <dbReference type="Proteomes" id="UP000054270"/>
    </source>
</evidence>
<organism evidence="2 3">
    <name type="scientific">Hypholoma sublateritium (strain FD-334 SS-4)</name>
    <dbReference type="NCBI Taxonomy" id="945553"/>
    <lineage>
        <taxon>Eukaryota</taxon>
        <taxon>Fungi</taxon>
        <taxon>Dikarya</taxon>
        <taxon>Basidiomycota</taxon>
        <taxon>Agaricomycotina</taxon>
        <taxon>Agaricomycetes</taxon>
        <taxon>Agaricomycetidae</taxon>
        <taxon>Agaricales</taxon>
        <taxon>Agaricineae</taxon>
        <taxon>Strophariaceae</taxon>
        <taxon>Hypholoma</taxon>
    </lineage>
</organism>
<feature type="region of interest" description="Disordered" evidence="1">
    <location>
        <begin position="12"/>
        <end position="63"/>
    </location>
</feature>
<dbReference type="AlphaFoldDB" id="A0A0D2QAW1"/>
<gene>
    <name evidence="2" type="ORF">HYPSUDRAFT_82357</name>
</gene>
<accession>A0A0D2QAW1</accession>
<evidence type="ECO:0008006" key="4">
    <source>
        <dbReference type="Google" id="ProtNLM"/>
    </source>
</evidence>
<keyword evidence="3" id="KW-1185">Reference proteome</keyword>
<name>A0A0D2QAW1_HYPSF</name>